<protein>
    <recommendedName>
        <fullName evidence="4">RxLR effector protein</fullName>
    </recommendedName>
</protein>
<accession>A0A6A3ILM7</accession>
<proteinExistence type="predicted"/>
<gene>
    <name evidence="2" type="ORF">PR002_g23494</name>
</gene>
<evidence type="ECO:0000313" key="3">
    <source>
        <dbReference type="Proteomes" id="UP000435112"/>
    </source>
</evidence>
<dbReference type="AlphaFoldDB" id="A0A6A3ILM7"/>
<name>A0A6A3ILM7_9STRA</name>
<dbReference type="Proteomes" id="UP000435112">
    <property type="component" value="Unassembled WGS sequence"/>
</dbReference>
<dbReference type="OrthoDB" id="10414871at2759"/>
<feature type="signal peptide" evidence="1">
    <location>
        <begin position="1"/>
        <end position="23"/>
    </location>
</feature>
<feature type="chain" id="PRO_5025682217" description="RxLR effector protein" evidence="1">
    <location>
        <begin position="24"/>
        <end position="184"/>
    </location>
</feature>
<keyword evidence="1" id="KW-0732">Signal</keyword>
<organism evidence="2 3">
    <name type="scientific">Phytophthora rubi</name>
    <dbReference type="NCBI Taxonomy" id="129364"/>
    <lineage>
        <taxon>Eukaryota</taxon>
        <taxon>Sar</taxon>
        <taxon>Stramenopiles</taxon>
        <taxon>Oomycota</taxon>
        <taxon>Peronosporomycetes</taxon>
        <taxon>Peronosporales</taxon>
        <taxon>Peronosporaceae</taxon>
        <taxon>Phytophthora</taxon>
    </lineage>
</organism>
<sequence>MSVTTAAATATLLLLWTAPVGVNLPFRSRHLRALRILTAPLATTCLPASGKTPLRVQHHRSLSSPALAYSILTRWSATSGPACFPVVTEVLRECKTLHQRGSLILRHAIWLETPSLLAFLRTPWHTAMVRTSGKATVVSKLSCYSMDCPKLTFRICVPWLATQRRFVRWCFVPTKVSRVQLWMR</sequence>
<evidence type="ECO:0000313" key="2">
    <source>
        <dbReference type="EMBL" id="KAE8982572.1"/>
    </source>
</evidence>
<reference evidence="2 3" key="1">
    <citation type="submission" date="2018-09" db="EMBL/GenBank/DDBJ databases">
        <title>Genomic investigation of the strawberry pathogen Phytophthora fragariae indicates pathogenicity is determined by transcriptional variation in three key races.</title>
        <authorList>
            <person name="Adams T.M."/>
            <person name="Armitage A.D."/>
            <person name="Sobczyk M.K."/>
            <person name="Bates H.J."/>
            <person name="Dunwell J.M."/>
            <person name="Nellist C.F."/>
            <person name="Harrison R.J."/>
        </authorList>
    </citation>
    <scope>NUCLEOTIDE SEQUENCE [LARGE SCALE GENOMIC DNA]</scope>
    <source>
        <strain evidence="2 3">SCRP324</strain>
    </source>
</reference>
<evidence type="ECO:0000256" key="1">
    <source>
        <dbReference type="SAM" id="SignalP"/>
    </source>
</evidence>
<comment type="caution">
    <text evidence="2">The sequence shown here is derived from an EMBL/GenBank/DDBJ whole genome shotgun (WGS) entry which is preliminary data.</text>
</comment>
<dbReference type="EMBL" id="QXFU01002697">
    <property type="protein sequence ID" value="KAE8982572.1"/>
    <property type="molecule type" value="Genomic_DNA"/>
</dbReference>
<evidence type="ECO:0008006" key="4">
    <source>
        <dbReference type="Google" id="ProtNLM"/>
    </source>
</evidence>